<accession>K2MBU9</accession>
<dbReference type="InterPro" id="IPR055438">
    <property type="entry name" value="AstE_AspA_cat"/>
</dbReference>
<dbReference type="Pfam" id="PF24827">
    <property type="entry name" value="AstE_AspA_cat"/>
    <property type="match status" value="1"/>
</dbReference>
<evidence type="ECO:0000256" key="4">
    <source>
        <dbReference type="ARBA" id="ARBA00022833"/>
    </source>
</evidence>
<dbReference type="GO" id="GO:0016788">
    <property type="term" value="F:hydrolase activity, acting on ester bonds"/>
    <property type="evidence" value="ECO:0007669"/>
    <property type="project" value="InterPro"/>
</dbReference>
<dbReference type="CDD" id="cd06255">
    <property type="entry name" value="M14_ASTE_ASPA-like"/>
    <property type="match status" value="1"/>
</dbReference>
<dbReference type="Gene3D" id="3.40.630.10">
    <property type="entry name" value="Zn peptidases"/>
    <property type="match status" value="1"/>
</dbReference>
<keyword evidence="4" id="KW-0862">Zinc</keyword>
<evidence type="ECO:0000256" key="3">
    <source>
        <dbReference type="ARBA" id="ARBA00022801"/>
    </source>
</evidence>
<keyword evidence="3" id="KW-0378">Hydrolase</keyword>
<dbReference type="SUPFAM" id="SSF53187">
    <property type="entry name" value="Zn-dependent exopeptidases"/>
    <property type="match status" value="1"/>
</dbReference>
<feature type="domain" description="Succinylglutamate desuccinylase/Aspartoacylase catalytic" evidence="5">
    <location>
        <begin position="52"/>
        <end position="230"/>
    </location>
</feature>
<dbReference type="PATRIC" id="fig|391937.3.peg.2693"/>
<evidence type="ECO:0000256" key="2">
    <source>
        <dbReference type="ARBA" id="ARBA00022723"/>
    </source>
</evidence>
<evidence type="ECO:0000256" key="1">
    <source>
        <dbReference type="ARBA" id="ARBA00001947"/>
    </source>
</evidence>
<keyword evidence="2" id="KW-0479">Metal-binding</keyword>
<dbReference type="EMBL" id="AMRM01000014">
    <property type="protein sequence ID" value="EKF18340.1"/>
    <property type="molecule type" value="Genomic_DNA"/>
</dbReference>
<dbReference type="Proteomes" id="UP000006786">
    <property type="component" value="Unassembled WGS sequence"/>
</dbReference>
<comment type="cofactor">
    <cofactor evidence="1">
        <name>Zn(2+)</name>
        <dbReference type="ChEBI" id="CHEBI:29105"/>
    </cofactor>
</comment>
<sequence length="345" mass="36592">MSKERISTEAGFAEAFATAAPGSLTEGRIRVGSFASGAEIVLPFLILKGAKPGPCLWISGQVHGNEINGIWAALDFMEGLDPAELSGSVVLSSTANPLALDARRKTAPQDEQDLDQTFPGNANGLVSDQMSAALFAAAADCADVLISMHTMNNLFYSDPYAVYKLHPDSGIDEAKLFSMIRHFHPVVACRMNVAPGAGELPGNIPGALDYQMLARGKPAFMIELGSGSETDEGCVALGVAGLHGVAAEMGMIAAPQRKPAEKLRRVARRTHVMTREGGLFRTANRPAMKVEANRPLGTICSITGRPMAEPAMAQDVLIIGIRKDPVVHTGDRIAFVALEWTDVSV</sequence>
<dbReference type="OrthoDB" id="9782876at2"/>
<evidence type="ECO:0000313" key="7">
    <source>
        <dbReference type="Proteomes" id="UP000006786"/>
    </source>
</evidence>
<evidence type="ECO:0000259" key="5">
    <source>
        <dbReference type="Pfam" id="PF24827"/>
    </source>
</evidence>
<dbReference type="PANTHER" id="PTHR37326">
    <property type="entry name" value="BLL3975 PROTEIN"/>
    <property type="match status" value="1"/>
</dbReference>
<comment type="caution">
    <text evidence="6">The sequence shown here is derived from an EMBL/GenBank/DDBJ whole genome shotgun (WGS) entry which is preliminary data.</text>
</comment>
<name>K2MBU9_9HYPH</name>
<proteinExistence type="predicted"/>
<dbReference type="InterPro" id="IPR053138">
    <property type="entry name" value="N-alpha-Ac-DABA_deacetylase"/>
</dbReference>
<evidence type="ECO:0000313" key="6">
    <source>
        <dbReference type="EMBL" id="EKF18340.1"/>
    </source>
</evidence>
<gene>
    <name evidence="6" type="ORF">NA2_13125</name>
</gene>
<dbReference type="GO" id="GO:0046872">
    <property type="term" value="F:metal ion binding"/>
    <property type="evidence" value="ECO:0007669"/>
    <property type="project" value="UniProtKB-KW"/>
</dbReference>
<dbReference type="eggNOG" id="COG3608">
    <property type="taxonomic scope" value="Bacteria"/>
</dbReference>
<dbReference type="AlphaFoldDB" id="K2MBU9"/>
<protein>
    <recommendedName>
        <fullName evidence="5">Succinylglutamate desuccinylase/Aspartoacylase catalytic domain-containing protein</fullName>
    </recommendedName>
</protein>
<keyword evidence="7" id="KW-1185">Reference proteome</keyword>
<dbReference type="GO" id="GO:0016811">
    <property type="term" value="F:hydrolase activity, acting on carbon-nitrogen (but not peptide) bonds, in linear amides"/>
    <property type="evidence" value="ECO:0007669"/>
    <property type="project" value="InterPro"/>
</dbReference>
<reference evidence="6 7" key="1">
    <citation type="journal article" date="2012" name="J. Bacteriol.">
        <title>Genome Sequence of Nitratireductor pacificus Type Strain pht-3B.</title>
        <authorList>
            <person name="Lai Q."/>
            <person name="Li G."/>
            <person name="Shao Z."/>
        </authorList>
    </citation>
    <scope>NUCLEOTIDE SEQUENCE [LARGE SCALE GENOMIC DNA]</scope>
    <source>
        <strain evidence="7">pht-3B</strain>
    </source>
</reference>
<dbReference type="PIRSF" id="PIRSF039012">
    <property type="entry name" value="ASP"/>
    <property type="match status" value="1"/>
</dbReference>
<dbReference type="InterPro" id="IPR043795">
    <property type="entry name" value="N-alpha-Ac-DABA-like"/>
</dbReference>
<dbReference type="RefSeq" id="WP_008597462.1">
    <property type="nucleotide sequence ID" value="NZ_AMRM01000014.1"/>
</dbReference>
<dbReference type="PANTHER" id="PTHR37326:SF1">
    <property type="entry name" value="BLL3975 PROTEIN"/>
    <property type="match status" value="1"/>
</dbReference>
<organism evidence="6 7">
    <name type="scientific">Nitratireductor pacificus pht-3B</name>
    <dbReference type="NCBI Taxonomy" id="391937"/>
    <lineage>
        <taxon>Bacteria</taxon>
        <taxon>Pseudomonadati</taxon>
        <taxon>Pseudomonadota</taxon>
        <taxon>Alphaproteobacteria</taxon>
        <taxon>Hyphomicrobiales</taxon>
        <taxon>Phyllobacteriaceae</taxon>
        <taxon>Nitratireductor</taxon>
    </lineage>
</organism>
<dbReference type="STRING" id="391937.NA2_13125"/>